<feature type="compositionally biased region" description="Basic and acidic residues" evidence="8">
    <location>
        <begin position="642"/>
        <end position="682"/>
    </location>
</feature>
<comment type="subunit">
    <text evidence="7">Acetyl-CoA carboxylase is a heterohexamer composed of biotin carboxyl carrier protein, biotin carboxylase and two subunits each of ACCase subunit alpha and ACCase plastid-coded subunit beta (accD).</text>
</comment>
<dbReference type="GO" id="GO:0005524">
    <property type="term" value="F:ATP binding"/>
    <property type="evidence" value="ECO:0007669"/>
    <property type="project" value="UniProtKB-KW"/>
</dbReference>
<dbReference type="PRINTS" id="PR01070">
    <property type="entry name" value="ACCCTRFRASEB"/>
</dbReference>
<feature type="compositionally biased region" description="Basic and acidic residues" evidence="8">
    <location>
        <begin position="695"/>
        <end position="706"/>
    </location>
</feature>
<evidence type="ECO:0000256" key="6">
    <source>
        <dbReference type="ARBA" id="ARBA00022840"/>
    </source>
</evidence>
<keyword evidence="7" id="KW-0479">Metal-binding</keyword>
<dbReference type="GO" id="GO:0003989">
    <property type="term" value="F:acetyl-CoA carboxylase activity"/>
    <property type="evidence" value="ECO:0007669"/>
    <property type="project" value="InterPro"/>
</dbReference>
<keyword evidence="3 7" id="KW-0547">Nucleotide-binding</keyword>
<organism evidence="10">
    <name type="scientific">Opuntia quimilo</name>
    <name type="common">Cactus</name>
    <dbReference type="NCBI Taxonomy" id="154407"/>
    <lineage>
        <taxon>Eukaryota</taxon>
        <taxon>Viridiplantae</taxon>
        <taxon>Streptophyta</taxon>
        <taxon>Embryophyta</taxon>
        <taxon>Tracheophyta</taxon>
        <taxon>Spermatophyta</taxon>
        <taxon>Magnoliopsida</taxon>
        <taxon>eudicotyledons</taxon>
        <taxon>Gunneridae</taxon>
        <taxon>Pentapetalae</taxon>
        <taxon>Caryophyllales</taxon>
        <taxon>Cactineae</taxon>
        <taxon>Cactaceae</taxon>
        <taxon>Opuntioideae</taxon>
        <taxon>Opuntia</taxon>
    </lineage>
</organism>
<dbReference type="PROSITE" id="PS50980">
    <property type="entry name" value="COA_CT_NTER"/>
    <property type="match status" value="1"/>
</dbReference>
<feature type="compositionally biased region" description="Acidic residues" evidence="8">
    <location>
        <begin position="866"/>
        <end position="881"/>
    </location>
</feature>
<dbReference type="GO" id="GO:0006633">
    <property type="term" value="P:fatty acid biosynthetic process"/>
    <property type="evidence" value="ECO:0007669"/>
    <property type="project" value="UniProtKB-KW"/>
</dbReference>
<comment type="function">
    <text evidence="7">Component of the acetyl coenzyme A carboxylase (ACC) complex. Biotin carboxylase (BC) catalyzes the carboxylation of biotin on its carrier protein (BCCP) and then the CO(2) group is transferred by the transcarboxylase to acetyl-CoA to form malonyl-CoA.</text>
</comment>
<feature type="domain" description="CoA carboxyltransferase N-terminal" evidence="9">
    <location>
        <begin position="981"/>
        <end position="1240"/>
    </location>
</feature>
<comment type="caution">
    <text evidence="7">Lacks conserved residue(s) required for the propagation of feature annotation.</text>
</comment>
<geneLocation type="chloroplast" evidence="10"/>
<keyword evidence="6 7" id="KW-0067">ATP-binding</keyword>
<feature type="compositionally biased region" description="Basic and acidic residues" evidence="8">
    <location>
        <begin position="713"/>
        <end position="748"/>
    </location>
</feature>
<feature type="region of interest" description="Disordered" evidence="8">
    <location>
        <begin position="576"/>
        <end position="609"/>
    </location>
</feature>
<dbReference type="GO" id="GO:0009570">
    <property type="term" value="C:chloroplast stroma"/>
    <property type="evidence" value="ECO:0007669"/>
    <property type="project" value="UniProtKB-SubCell"/>
</dbReference>
<keyword evidence="7" id="KW-0444">Lipid biosynthesis</keyword>
<dbReference type="InterPro" id="IPR000438">
    <property type="entry name" value="Acetyl_CoA_COase_Trfase_b_su"/>
</dbReference>
<dbReference type="EMBL" id="MN114084">
    <property type="protein sequence ID" value="QJT42888.1"/>
    <property type="molecule type" value="Genomic_DNA"/>
</dbReference>
<dbReference type="InterPro" id="IPR034733">
    <property type="entry name" value="AcCoA_carboxyl_beta"/>
</dbReference>
<evidence type="ECO:0000256" key="7">
    <source>
        <dbReference type="HAMAP-Rule" id="MF_01395"/>
    </source>
</evidence>
<accession>A0A6M4ZZH6</accession>
<keyword evidence="10" id="KW-0934">Plastid</keyword>
<dbReference type="UniPathway" id="UPA00655">
    <property type="reaction ID" value="UER00711"/>
</dbReference>
<feature type="compositionally biased region" description="Acidic residues" evidence="8">
    <location>
        <begin position="993"/>
        <end position="1009"/>
    </location>
</feature>
<feature type="binding site" evidence="7">
    <location>
        <position position="125"/>
    </location>
    <ligand>
        <name>Zn(2+)</name>
        <dbReference type="ChEBI" id="CHEBI:29105"/>
    </ligand>
</feature>
<keyword evidence="7" id="KW-0443">Lipid metabolism</keyword>
<dbReference type="Pfam" id="PF01039">
    <property type="entry name" value="Carboxyl_trans"/>
    <property type="match status" value="1"/>
</dbReference>
<feature type="region of interest" description="Disordered" evidence="8">
    <location>
        <begin position="621"/>
        <end position="903"/>
    </location>
</feature>
<feature type="compositionally biased region" description="Basic and acidic residues" evidence="8">
    <location>
        <begin position="834"/>
        <end position="865"/>
    </location>
</feature>
<dbReference type="SUPFAM" id="SSF52096">
    <property type="entry name" value="ClpP/crotonase"/>
    <property type="match status" value="2"/>
</dbReference>
<feature type="binding site" evidence="7">
    <location>
        <position position="143"/>
    </location>
    <ligand>
        <name>Zn(2+)</name>
        <dbReference type="ChEBI" id="CHEBI:29105"/>
    </ligand>
</feature>
<comment type="pathway">
    <text evidence="7">Lipid metabolism; malonyl-CoA biosynthesis; malonyl-CoA from acetyl-CoA: step 1/1.</text>
</comment>
<dbReference type="GO" id="GO:2001295">
    <property type="term" value="P:malonyl-CoA biosynthetic process"/>
    <property type="evidence" value="ECO:0007669"/>
    <property type="project" value="UniProtKB-UniRule"/>
</dbReference>
<dbReference type="GO" id="GO:0008270">
    <property type="term" value="F:zinc ion binding"/>
    <property type="evidence" value="ECO:0007669"/>
    <property type="project" value="UniProtKB-UniRule"/>
</dbReference>
<evidence type="ECO:0000256" key="5">
    <source>
        <dbReference type="ARBA" id="ARBA00022833"/>
    </source>
</evidence>
<dbReference type="PANTHER" id="PTHR42995:SF5">
    <property type="entry name" value="ACETYL-COENZYME A CARBOXYLASE CARBOXYL TRANSFERASE SUBUNIT BETA, CHLOROPLASTIC"/>
    <property type="match status" value="1"/>
</dbReference>
<gene>
    <name evidence="7 10" type="primary">accD</name>
</gene>
<feature type="compositionally biased region" description="Basic and acidic residues" evidence="8">
    <location>
        <begin position="938"/>
        <end position="962"/>
    </location>
</feature>
<dbReference type="PANTHER" id="PTHR42995">
    <property type="entry name" value="ACETYL-COENZYME A CARBOXYLASE CARBOXYL TRANSFERASE SUBUNIT BETA, CHLOROPLASTIC"/>
    <property type="match status" value="1"/>
</dbReference>
<feature type="compositionally biased region" description="Acidic residues" evidence="8">
    <location>
        <begin position="963"/>
        <end position="985"/>
    </location>
</feature>
<evidence type="ECO:0000256" key="1">
    <source>
        <dbReference type="ARBA" id="ARBA00011842"/>
    </source>
</evidence>
<keyword evidence="2 7" id="KW-0808">Transferase</keyword>
<name>A0A6M4ZZH6_OPUQU</name>
<keyword evidence="7" id="KW-0276">Fatty acid metabolism</keyword>
<keyword evidence="10" id="KW-0150">Chloroplast</keyword>
<dbReference type="GO" id="GO:0016743">
    <property type="term" value="F:carboxyl- or carbamoyltransferase activity"/>
    <property type="evidence" value="ECO:0007669"/>
    <property type="project" value="UniProtKB-UniRule"/>
</dbReference>
<evidence type="ECO:0000256" key="2">
    <source>
        <dbReference type="ARBA" id="ARBA00022679"/>
    </source>
</evidence>
<feature type="compositionally biased region" description="Basic and acidic residues" evidence="8">
    <location>
        <begin position="882"/>
        <end position="893"/>
    </location>
</feature>
<comment type="subcellular location">
    <subcellularLocation>
        <location evidence="7">Plastid</location>
        <location evidence="7">Chloroplast stroma</location>
    </subcellularLocation>
</comment>
<proteinExistence type="inferred from homology"/>
<evidence type="ECO:0000256" key="3">
    <source>
        <dbReference type="ARBA" id="ARBA00022741"/>
    </source>
</evidence>
<evidence type="ECO:0000313" key="10">
    <source>
        <dbReference type="EMBL" id="QJT42888.1"/>
    </source>
</evidence>
<feature type="binding site" evidence="7">
    <location>
        <position position="140"/>
    </location>
    <ligand>
        <name>Zn(2+)</name>
        <dbReference type="ChEBI" id="CHEBI:29105"/>
    </ligand>
</feature>
<feature type="compositionally biased region" description="Basic and acidic residues" evidence="8">
    <location>
        <begin position="595"/>
        <end position="606"/>
    </location>
</feature>
<dbReference type="HAMAP" id="MF_01395">
    <property type="entry name" value="AcetylCoA_CT_beta"/>
    <property type="match status" value="1"/>
</dbReference>
<dbReference type="GO" id="GO:0009317">
    <property type="term" value="C:acetyl-CoA carboxylase complex"/>
    <property type="evidence" value="ECO:0007669"/>
    <property type="project" value="InterPro"/>
</dbReference>
<evidence type="ECO:0000256" key="4">
    <source>
        <dbReference type="ARBA" id="ARBA00022771"/>
    </source>
</evidence>
<keyword evidence="7" id="KW-0275">Fatty acid biosynthesis</keyword>
<dbReference type="InterPro" id="IPR011762">
    <property type="entry name" value="COA_CT_N"/>
</dbReference>
<feature type="binding site" evidence="7">
    <location>
        <position position="122"/>
    </location>
    <ligand>
        <name>Zn(2+)</name>
        <dbReference type="ChEBI" id="CHEBI:29105"/>
    </ligand>
</feature>
<evidence type="ECO:0000259" key="9">
    <source>
        <dbReference type="PROSITE" id="PS50980"/>
    </source>
</evidence>
<reference evidence="10" key="1">
    <citation type="journal article" date="2020" name="Front. Plant Sci.">
        <title>Insights Into Chloroplast Genome Evolution Across Opuntioideae (Cactaceae) Reveals Robust Yet Sometimes Conflicting Phylogenetic Topologies.</title>
        <authorList>
            <person name="Kohler M."/>
            <person name="Reginato M."/>
            <person name="Souza-Chies T.T."/>
            <person name="Majure L.C."/>
        </authorList>
    </citation>
    <scope>NUCLEOTIDE SEQUENCE</scope>
</reference>
<protein>
    <recommendedName>
        <fullName evidence="7">Acetyl-coenzyme A carboxylase carboxyl transferase subunit beta, chloroplastic</fullName>
        <shortName evidence="7">ACCase subunit beta</shortName>
        <shortName evidence="7">Acetyl-CoA carboxylase carboxyltransferase subunit beta</shortName>
        <ecNumber evidence="7">2.1.3.15</ecNumber>
    </recommendedName>
</protein>
<feature type="compositionally biased region" description="Acidic residues" evidence="8">
    <location>
        <begin position="894"/>
        <end position="903"/>
    </location>
</feature>
<feature type="compositionally biased region" description="Basic and acidic residues" evidence="8">
    <location>
        <begin position="804"/>
        <end position="821"/>
    </location>
</feature>
<dbReference type="AlphaFoldDB" id="A0A6M4ZZH6"/>
<dbReference type="InterPro" id="IPR029045">
    <property type="entry name" value="ClpP/crotonase-like_dom_sf"/>
</dbReference>
<dbReference type="EC" id="2.1.3.15" evidence="7"/>
<feature type="region of interest" description="Disordered" evidence="8">
    <location>
        <begin position="938"/>
        <end position="1009"/>
    </location>
</feature>
<keyword evidence="5 7" id="KW-0862">Zinc</keyword>
<feature type="compositionally biased region" description="Low complexity" evidence="8">
    <location>
        <begin position="823"/>
        <end position="833"/>
    </location>
</feature>
<comment type="similarity">
    <text evidence="7">Belongs to the AccD/PCCB family.</text>
</comment>
<comment type="catalytic activity">
    <reaction evidence="7">
        <text>N(6)-carboxybiotinyl-L-lysyl-[protein] + acetyl-CoA = N(6)-biotinyl-L-lysyl-[protein] + malonyl-CoA</text>
        <dbReference type="Rhea" id="RHEA:54728"/>
        <dbReference type="Rhea" id="RHEA-COMP:10505"/>
        <dbReference type="Rhea" id="RHEA-COMP:10506"/>
        <dbReference type="ChEBI" id="CHEBI:57288"/>
        <dbReference type="ChEBI" id="CHEBI:57384"/>
        <dbReference type="ChEBI" id="CHEBI:83144"/>
        <dbReference type="ChEBI" id="CHEBI:83145"/>
        <dbReference type="EC" id="2.1.3.15"/>
    </reaction>
</comment>
<comment type="cofactor">
    <cofactor evidence="7">
        <name>Zn(2+)</name>
        <dbReference type="ChEBI" id="CHEBI:29105"/>
    </cofactor>
    <text evidence="7">Binds 1 zinc ion per subunit.</text>
</comment>
<dbReference type="Gene3D" id="3.90.226.10">
    <property type="entry name" value="2-enoyl-CoA Hydratase, Chain A, domain 1"/>
    <property type="match status" value="2"/>
</dbReference>
<comment type="subunit">
    <text evidence="1">Acetyl-CoA carboxylase is a heterohexamer composed of biotin carboxyl carrier protein, biotin carboxylase and 2 subunits each of ACCase subunit alpha and ACCase plastid-coded subunit beta (accD).</text>
</comment>
<keyword evidence="4 7" id="KW-0863">Zinc-finger</keyword>
<evidence type="ECO:0000256" key="8">
    <source>
        <dbReference type="SAM" id="MobiDB-lite"/>
    </source>
</evidence>
<sequence>MTLIFNLINQPFVKKGRLPFLELKRNLGHKYKLLNKATENSGSLDEKNFSAEDTRISDTESLGWIPENRGIDNIILTKNPGEEVNNMEKRDLERDVNEQTDGTENITETDPARKFSHLWVLCDNCYTMHYKDCINAARICNKCGIHIRMSSRDRLALLIDKGTWIPMDEDMVSRDPIEFDKEVFYEKINYKEFLKEFVGYYANNSICTEILNNTEKEEDLENDKYCFKCGIDRPDCFEELHEGEISPFQIFFGCAKYDTRDSGFFEECTKKGGLFHFEICWILSKYYKSDEDAFRNFFSKDYEPYFKDDELCSEAFETEDYEPDFKDDELCSEAFETVPYEPDFKDDELCSEAFETVPYEPDFKDEELCSEAFETEFNEKLLGNNAIEIYYFRKSCENFCSISPLFYKLFFENRVDLPILEQFCSKFGIDLSEFFESFPKHEMDCRKFCQEAGSLGIAFSLLCDSCEKQISYEYLDLVFFRKIPKSVSGIYKFLEESYKNEFDLFFSLDEIGGRERLRILSKLSKTFCRYKLGMHKSFEGIAENHKKGIAENHKKYFSRDQIDFSMDSKDHIDFARDSRDHMDPDEDFQNPTDLDPDRDSSADFSRDQIYFPKDSKDHIDFAGDFRDHMDPDEDFQNPTDLDPDKDSSGDLLGRRDSKDLIRHISFAKDSRDHIDPDSRDHMDPDEDFQNPTDLDPDRDFSGDSSKDQIYFPKDSKDHIDWDEDCRPRTALDPDKDSSGDLLGRRGGNENEEGDGDCQNPPGHDPDKDSSGHSARPMDGINVYKEEEDPLAYIFTDSEDVTYPVKKDISEKEKEGSKREEESAASSDSSGLEGRYYRGHMDLSPKETGLEEISEKDKEGSKKEEESKEEESAESNDFESESEFERRDGSKKEEESAESSDFESEFEFYWDALRKALNEKDSDSESEFEFDWDELREDLNKKDSDFGSESEFERRDGSKKEEESKEEESKEEESKEEESKEEESKEEESKESNDFEFEFDEEESEEFDDFEFEFDEEESAEFDDFWPKDDEEEEEDIKYIDYYDSYQDETGLPEAIQTGIGELNGIPLAIGVMDFGFIGGSMGAAVGEKITRLIEYATKNSLPLIIVCASGGARMQEGIVSLMQMAKISSALYDYHYKPVEKKLLYISILASPTSGGVTASFGMLGDIIIAEPDAEIAFAGKRVIEEVLKEEVPEGAQTTENLFEKGLFDPVLPRNLLKSALSELLELHGFFPLNKTQAKH</sequence>